<sequence length="69" mass="8200">MQKITTATQSNAVPYKALKCNVIWSIYMRIVMNIDHKIQSVEDRLLNFVYGVTHLKPLKTKIFRHIQRR</sequence>
<dbReference type="Gramene" id="KJB53474">
    <property type="protein sequence ID" value="KJB53474"/>
    <property type="gene ID" value="B456_009G122400"/>
</dbReference>
<accession>A0A0D2TA42</accession>
<proteinExistence type="predicted"/>
<reference evidence="1 2" key="1">
    <citation type="journal article" date="2012" name="Nature">
        <title>Repeated polyploidization of Gossypium genomes and the evolution of spinnable cotton fibres.</title>
        <authorList>
            <person name="Paterson A.H."/>
            <person name="Wendel J.F."/>
            <person name="Gundlach H."/>
            <person name="Guo H."/>
            <person name="Jenkins J."/>
            <person name="Jin D."/>
            <person name="Llewellyn D."/>
            <person name="Showmaker K.C."/>
            <person name="Shu S."/>
            <person name="Udall J."/>
            <person name="Yoo M.J."/>
            <person name="Byers R."/>
            <person name="Chen W."/>
            <person name="Doron-Faigenboim A."/>
            <person name="Duke M.V."/>
            <person name="Gong L."/>
            <person name="Grimwood J."/>
            <person name="Grover C."/>
            <person name="Grupp K."/>
            <person name="Hu G."/>
            <person name="Lee T.H."/>
            <person name="Li J."/>
            <person name="Lin L."/>
            <person name="Liu T."/>
            <person name="Marler B.S."/>
            <person name="Page J.T."/>
            <person name="Roberts A.W."/>
            <person name="Romanel E."/>
            <person name="Sanders W.S."/>
            <person name="Szadkowski E."/>
            <person name="Tan X."/>
            <person name="Tang H."/>
            <person name="Xu C."/>
            <person name="Wang J."/>
            <person name="Wang Z."/>
            <person name="Zhang D."/>
            <person name="Zhang L."/>
            <person name="Ashrafi H."/>
            <person name="Bedon F."/>
            <person name="Bowers J.E."/>
            <person name="Brubaker C.L."/>
            <person name="Chee P.W."/>
            <person name="Das S."/>
            <person name="Gingle A.R."/>
            <person name="Haigler C.H."/>
            <person name="Harker D."/>
            <person name="Hoffmann L.V."/>
            <person name="Hovav R."/>
            <person name="Jones D.C."/>
            <person name="Lemke C."/>
            <person name="Mansoor S."/>
            <person name="ur Rahman M."/>
            <person name="Rainville L.N."/>
            <person name="Rambani A."/>
            <person name="Reddy U.K."/>
            <person name="Rong J.K."/>
            <person name="Saranga Y."/>
            <person name="Scheffler B.E."/>
            <person name="Scheffler J.A."/>
            <person name="Stelly D.M."/>
            <person name="Triplett B.A."/>
            <person name="Van Deynze A."/>
            <person name="Vaslin M.F."/>
            <person name="Waghmare V.N."/>
            <person name="Walford S.A."/>
            <person name="Wright R.J."/>
            <person name="Zaki E.A."/>
            <person name="Zhang T."/>
            <person name="Dennis E.S."/>
            <person name="Mayer K.F."/>
            <person name="Peterson D.G."/>
            <person name="Rokhsar D.S."/>
            <person name="Wang X."/>
            <person name="Schmutz J."/>
        </authorList>
    </citation>
    <scope>NUCLEOTIDE SEQUENCE [LARGE SCALE GENOMIC DNA]</scope>
</reference>
<organism evidence="1 2">
    <name type="scientific">Gossypium raimondii</name>
    <name type="common">Peruvian cotton</name>
    <name type="synonym">Gossypium klotzschianum subsp. raimondii</name>
    <dbReference type="NCBI Taxonomy" id="29730"/>
    <lineage>
        <taxon>Eukaryota</taxon>
        <taxon>Viridiplantae</taxon>
        <taxon>Streptophyta</taxon>
        <taxon>Embryophyta</taxon>
        <taxon>Tracheophyta</taxon>
        <taxon>Spermatophyta</taxon>
        <taxon>Magnoliopsida</taxon>
        <taxon>eudicotyledons</taxon>
        <taxon>Gunneridae</taxon>
        <taxon>Pentapetalae</taxon>
        <taxon>rosids</taxon>
        <taxon>malvids</taxon>
        <taxon>Malvales</taxon>
        <taxon>Malvaceae</taxon>
        <taxon>Malvoideae</taxon>
        <taxon>Gossypium</taxon>
    </lineage>
</organism>
<name>A0A0D2TA42_GOSRA</name>
<evidence type="ECO:0000313" key="1">
    <source>
        <dbReference type="EMBL" id="KJB53474.1"/>
    </source>
</evidence>
<protein>
    <submittedName>
        <fullName evidence="1">Uncharacterized protein</fullName>
    </submittedName>
</protein>
<dbReference type="EMBL" id="CM001748">
    <property type="protein sequence ID" value="KJB53474.1"/>
    <property type="molecule type" value="Genomic_DNA"/>
</dbReference>
<dbReference type="Proteomes" id="UP000032304">
    <property type="component" value="Chromosome 9"/>
</dbReference>
<gene>
    <name evidence="1" type="ORF">B456_009G122400</name>
</gene>
<dbReference type="AlphaFoldDB" id="A0A0D2TA42"/>
<evidence type="ECO:0000313" key="2">
    <source>
        <dbReference type="Proteomes" id="UP000032304"/>
    </source>
</evidence>
<keyword evidence="2" id="KW-1185">Reference proteome</keyword>